<feature type="domain" description="Amidohydrolase-related" evidence="4">
    <location>
        <begin position="59"/>
        <end position="435"/>
    </location>
</feature>
<evidence type="ECO:0000256" key="2">
    <source>
        <dbReference type="ARBA" id="ARBA00022801"/>
    </source>
</evidence>
<dbReference type="Gene3D" id="3.20.20.140">
    <property type="entry name" value="Metal-dependent hydrolases"/>
    <property type="match status" value="1"/>
</dbReference>
<dbReference type="SUPFAM" id="SSF51556">
    <property type="entry name" value="Metallo-dependent hydrolases"/>
    <property type="match status" value="1"/>
</dbReference>
<comment type="similarity">
    <text evidence="1">Belongs to the metallo-dependent hydrolases superfamily. ATZ/TRZ family.</text>
</comment>
<name>A0A853G0H4_9BURK</name>
<accession>A0A853G0H4</accession>
<dbReference type="InterPro" id="IPR050287">
    <property type="entry name" value="MTA/SAH_deaminase"/>
</dbReference>
<dbReference type="InterPro" id="IPR006680">
    <property type="entry name" value="Amidohydro-rel"/>
</dbReference>
<dbReference type="RefSeq" id="WP_180153649.1">
    <property type="nucleotide sequence ID" value="NZ_JACCEM010000002.1"/>
</dbReference>
<dbReference type="Pfam" id="PF01979">
    <property type="entry name" value="Amidohydro_1"/>
    <property type="match status" value="1"/>
</dbReference>
<protein>
    <submittedName>
        <fullName evidence="5">Amidohydrolase family protein</fullName>
    </submittedName>
</protein>
<dbReference type="Gene3D" id="2.30.40.10">
    <property type="entry name" value="Urease, subunit C, domain 1"/>
    <property type="match status" value="1"/>
</dbReference>
<sequence>MAERPWTIVRGGLVLRGAECRAEFLDVLIQGDTVAALGPPGMAAPADAAVVDASDRLLHAGLINAHTHGYGSYTKGVGDRWTLELLLTAGAWLNADRSLADKALSATLNAAEMLLKGCTACYDLYAEAPVPTSEGMRAVAQAYRAAGMRATLAPMAGNQSFYETIPGLLQALPPDLRAAVGRLQPQDHRRILSEVDAFLRTEGDGDRIKVALAPTIPLVCSDDYLLACRDVAADLGIGIHTHIAESKVQALAYQERYGRSVVAQLDALGMLNPGFVLAHAIWLDDADLRIVGERGASIAHNPGCNMRLGSGIADFRAMLDHGVNVGIGTDGSTSSDNQNMYEAQRLASLASKVLGPDYANWISTREALHAATEGSARCLGFGGMLGRIDPGYKADIVFLDLGHINWVPRNDVVNQLVHVEDGASLRDVMVGGEFVVRERRLVRVDLAALRGEVERAQERLRASTAERRELAEKLSKAVGAFCLCLAERPYHINRWAAYR</sequence>
<dbReference type="PANTHER" id="PTHR43794:SF11">
    <property type="entry name" value="AMIDOHYDROLASE-RELATED DOMAIN-CONTAINING PROTEIN"/>
    <property type="match status" value="1"/>
</dbReference>
<evidence type="ECO:0000313" key="6">
    <source>
        <dbReference type="Proteomes" id="UP000559809"/>
    </source>
</evidence>
<dbReference type="InterPro" id="IPR011059">
    <property type="entry name" value="Metal-dep_hydrolase_composite"/>
</dbReference>
<keyword evidence="6" id="KW-1185">Reference proteome</keyword>
<dbReference type="PANTHER" id="PTHR43794">
    <property type="entry name" value="AMINOHYDROLASE SSNA-RELATED"/>
    <property type="match status" value="1"/>
</dbReference>
<keyword evidence="3" id="KW-0175">Coiled coil</keyword>
<organism evidence="5 6">
    <name type="scientific">Parapusillimonas granuli</name>
    <dbReference type="NCBI Taxonomy" id="380911"/>
    <lineage>
        <taxon>Bacteria</taxon>
        <taxon>Pseudomonadati</taxon>
        <taxon>Pseudomonadota</taxon>
        <taxon>Betaproteobacteria</taxon>
        <taxon>Burkholderiales</taxon>
        <taxon>Alcaligenaceae</taxon>
        <taxon>Parapusillimonas</taxon>
    </lineage>
</organism>
<dbReference type="SUPFAM" id="SSF51338">
    <property type="entry name" value="Composite domain of metallo-dependent hydrolases"/>
    <property type="match status" value="2"/>
</dbReference>
<comment type="caution">
    <text evidence="5">The sequence shown here is derived from an EMBL/GenBank/DDBJ whole genome shotgun (WGS) entry which is preliminary data.</text>
</comment>
<dbReference type="InterPro" id="IPR032466">
    <property type="entry name" value="Metal_Hydrolase"/>
</dbReference>
<feature type="coiled-coil region" evidence="3">
    <location>
        <begin position="439"/>
        <end position="473"/>
    </location>
</feature>
<dbReference type="GO" id="GO:0016810">
    <property type="term" value="F:hydrolase activity, acting on carbon-nitrogen (but not peptide) bonds"/>
    <property type="evidence" value="ECO:0007669"/>
    <property type="project" value="InterPro"/>
</dbReference>
<dbReference type="EMBL" id="JACCEM010000002">
    <property type="protein sequence ID" value="NYT48331.1"/>
    <property type="molecule type" value="Genomic_DNA"/>
</dbReference>
<gene>
    <name evidence="5" type="ORF">H0A72_03310</name>
</gene>
<reference evidence="5 6" key="1">
    <citation type="submission" date="2020-07" db="EMBL/GenBank/DDBJ databases">
        <title>Taxonomic revisions and descriptions of new bacterial species based on genomic comparisons in the high-G+C-content subgroup of the family Alcaligenaceae.</title>
        <authorList>
            <person name="Szabo A."/>
            <person name="Felfoldi T."/>
        </authorList>
    </citation>
    <scope>NUCLEOTIDE SEQUENCE [LARGE SCALE GENOMIC DNA]</scope>
    <source>
        <strain evidence="5 6">LMG 24012</strain>
    </source>
</reference>
<dbReference type="Proteomes" id="UP000559809">
    <property type="component" value="Unassembled WGS sequence"/>
</dbReference>
<evidence type="ECO:0000259" key="4">
    <source>
        <dbReference type="Pfam" id="PF01979"/>
    </source>
</evidence>
<evidence type="ECO:0000313" key="5">
    <source>
        <dbReference type="EMBL" id="NYT48331.1"/>
    </source>
</evidence>
<keyword evidence="2 5" id="KW-0378">Hydrolase</keyword>
<proteinExistence type="inferred from homology"/>
<dbReference type="AlphaFoldDB" id="A0A853G0H4"/>
<evidence type="ECO:0000256" key="1">
    <source>
        <dbReference type="ARBA" id="ARBA00006745"/>
    </source>
</evidence>
<evidence type="ECO:0000256" key="3">
    <source>
        <dbReference type="SAM" id="Coils"/>
    </source>
</evidence>